<dbReference type="InterPro" id="IPR029060">
    <property type="entry name" value="PIN-like_dom_sf"/>
</dbReference>
<dbReference type="EMBL" id="JBDKXB010000007">
    <property type="protein sequence ID" value="MEY6432332.1"/>
    <property type="molecule type" value="Genomic_DNA"/>
</dbReference>
<sequence>MPNMAAWVDTGFLVALFARNDPHHTSAVEFLANHQRLSLHSLWPVVTETGFFLDTSGKIALLSWLECHGIILRDLSITELPAIRATLKKYQNLEPDFTDAALVTLAGIHGINRIITVDVRDFSAYRLADGRAFERLWLQVRLPSAIGYRAPCRCGSPRPPSARPSCARPMPRA</sequence>
<gene>
    <name evidence="2" type="ORF">ABC977_07930</name>
</gene>
<keyword evidence="3" id="KW-1185">Reference proteome</keyword>
<dbReference type="InterPro" id="IPR002716">
    <property type="entry name" value="PIN_dom"/>
</dbReference>
<name>A0ABV4BCU2_9GAMM</name>
<organism evidence="2 3">
    <name type="scientific">Thioalkalicoccus limnaeus</name>
    <dbReference type="NCBI Taxonomy" id="120681"/>
    <lineage>
        <taxon>Bacteria</taxon>
        <taxon>Pseudomonadati</taxon>
        <taxon>Pseudomonadota</taxon>
        <taxon>Gammaproteobacteria</taxon>
        <taxon>Chromatiales</taxon>
        <taxon>Chromatiaceae</taxon>
        <taxon>Thioalkalicoccus</taxon>
    </lineage>
</organism>
<comment type="caution">
    <text evidence="2">The sequence shown here is derived from an EMBL/GenBank/DDBJ whole genome shotgun (WGS) entry which is preliminary data.</text>
</comment>
<dbReference type="Pfam" id="PF01850">
    <property type="entry name" value="PIN"/>
    <property type="match status" value="1"/>
</dbReference>
<protein>
    <submittedName>
        <fullName evidence="2">PIN domain-containing protein</fullName>
    </submittedName>
</protein>
<dbReference type="Gene3D" id="3.40.50.1010">
    <property type="entry name" value="5'-nuclease"/>
    <property type="match status" value="1"/>
</dbReference>
<accession>A0ABV4BCU2</accession>
<feature type="domain" description="PIN" evidence="1">
    <location>
        <begin position="8"/>
        <end position="124"/>
    </location>
</feature>
<evidence type="ECO:0000259" key="1">
    <source>
        <dbReference type="Pfam" id="PF01850"/>
    </source>
</evidence>
<evidence type="ECO:0000313" key="3">
    <source>
        <dbReference type="Proteomes" id="UP001564408"/>
    </source>
</evidence>
<dbReference type="RefSeq" id="WP_369666715.1">
    <property type="nucleotide sequence ID" value="NZ_JBDKXB010000007.1"/>
</dbReference>
<proteinExistence type="predicted"/>
<dbReference type="SUPFAM" id="SSF88723">
    <property type="entry name" value="PIN domain-like"/>
    <property type="match status" value="1"/>
</dbReference>
<evidence type="ECO:0000313" key="2">
    <source>
        <dbReference type="EMBL" id="MEY6432332.1"/>
    </source>
</evidence>
<reference evidence="2 3" key="1">
    <citation type="submission" date="2024-05" db="EMBL/GenBank/DDBJ databases">
        <title>Genome Sequence and Characterization of the New Strain Purple Sulfur Bacterium of Genus Thioalkalicoccus.</title>
        <authorList>
            <person name="Bryantseva I.A."/>
            <person name="Kyndt J.A."/>
            <person name="Imhoff J.F."/>
        </authorList>
    </citation>
    <scope>NUCLEOTIDE SEQUENCE [LARGE SCALE GENOMIC DNA]</scope>
    <source>
        <strain evidence="2 3">Um2</strain>
    </source>
</reference>
<dbReference type="Proteomes" id="UP001564408">
    <property type="component" value="Unassembled WGS sequence"/>
</dbReference>